<dbReference type="AlphaFoldDB" id="A0AAD7X0B9"/>
<evidence type="ECO:0000256" key="1">
    <source>
        <dbReference type="ARBA" id="ARBA00004123"/>
    </source>
</evidence>
<evidence type="ECO:0000256" key="3">
    <source>
        <dbReference type="ARBA" id="ARBA00022771"/>
    </source>
</evidence>
<evidence type="ECO:0000256" key="8">
    <source>
        <dbReference type="ARBA" id="ARBA00039526"/>
    </source>
</evidence>
<dbReference type="SMART" id="SM00692">
    <property type="entry name" value="DM3"/>
    <property type="match status" value="1"/>
</dbReference>
<evidence type="ECO:0000313" key="13">
    <source>
        <dbReference type="EMBL" id="KAJ8416366.1"/>
    </source>
</evidence>
<evidence type="ECO:0000256" key="5">
    <source>
        <dbReference type="ARBA" id="ARBA00023054"/>
    </source>
</evidence>
<feature type="domain" description="THAP-type" evidence="12">
    <location>
        <begin position="1"/>
        <end position="85"/>
    </location>
</feature>
<keyword evidence="14" id="KW-1185">Reference proteome</keyword>
<feature type="region of interest" description="Disordered" evidence="11">
    <location>
        <begin position="205"/>
        <end position="229"/>
    </location>
</feature>
<organism evidence="13 14">
    <name type="scientific">Aldrovandia affinis</name>
    <dbReference type="NCBI Taxonomy" id="143900"/>
    <lineage>
        <taxon>Eukaryota</taxon>
        <taxon>Metazoa</taxon>
        <taxon>Chordata</taxon>
        <taxon>Craniata</taxon>
        <taxon>Vertebrata</taxon>
        <taxon>Euteleostomi</taxon>
        <taxon>Actinopterygii</taxon>
        <taxon>Neopterygii</taxon>
        <taxon>Teleostei</taxon>
        <taxon>Notacanthiformes</taxon>
        <taxon>Halosauridae</taxon>
        <taxon>Aldrovandia</taxon>
    </lineage>
</organism>
<evidence type="ECO:0000256" key="2">
    <source>
        <dbReference type="ARBA" id="ARBA00022723"/>
    </source>
</evidence>
<evidence type="ECO:0000313" key="14">
    <source>
        <dbReference type="Proteomes" id="UP001221898"/>
    </source>
</evidence>
<dbReference type="PROSITE" id="PS50950">
    <property type="entry name" value="ZF_THAP"/>
    <property type="match status" value="1"/>
</dbReference>
<keyword evidence="6 9" id="KW-0238">DNA-binding</keyword>
<evidence type="ECO:0000256" key="6">
    <source>
        <dbReference type="ARBA" id="ARBA00023125"/>
    </source>
</evidence>
<dbReference type="InterPro" id="IPR052224">
    <property type="entry name" value="THAP_domain_protein"/>
</dbReference>
<sequence length="386" mass="42361">MPRYCAVKLCKNRGGIPSKDNKKISFYPFPLRDEARLQKWVDNMKREEWTPSRHQYLCSDHFTEDSFDLRWGIRYLKHTAVPTIFPFIYEGEKKRKTSGSCGFPRARVKPDVCLIRPCTKIGDEVNKLHSKKNVKPVARTSGLGVKPIRPSSPPKKRALILKRETCGQNGDVSAEKVLEPVTKVCEPQFPTVLLIRDLDPETALSREAAHATASLPGSQGALETTSPLPGGERILVTSCVSVLSESQHGSDGGSTVTVLCGETSASPEAACDGPPAAAAETVSATAGLRSESGGDCAADSPDSQAGDAEHILLYEHSYSRQNADKGQLWNKIAGLHVKITELEKREEDTVAKINSLETLIARLKKENIVCEEKQKALEEYFTSVFL</sequence>
<comment type="caution">
    <text evidence="13">The sequence shown here is derived from an EMBL/GenBank/DDBJ whole genome shotgun (WGS) entry which is preliminary data.</text>
</comment>
<keyword evidence="3 9" id="KW-0863">Zinc-finger</keyword>
<keyword evidence="2" id="KW-0479">Metal-binding</keyword>
<evidence type="ECO:0000256" key="9">
    <source>
        <dbReference type="PROSITE-ProRule" id="PRU00309"/>
    </source>
</evidence>
<dbReference type="SMART" id="SM00980">
    <property type="entry name" value="THAP"/>
    <property type="match status" value="1"/>
</dbReference>
<dbReference type="Pfam" id="PF05485">
    <property type="entry name" value="THAP"/>
    <property type="match status" value="1"/>
</dbReference>
<protein>
    <recommendedName>
        <fullName evidence="8">THAP domain-containing protein 5</fullName>
    </recommendedName>
</protein>
<feature type="coiled-coil region" evidence="10">
    <location>
        <begin position="339"/>
        <end position="373"/>
    </location>
</feature>
<dbReference type="InterPro" id="IPR006612">
    <property type="entry name" value="THAP_Znf"/>
</dbReference>
<proteinExistence type="predicted"/>
<keyword evidence="7" id="KW-0539">Nucleus</keyword>
<dbReference type="Proteomes" id="UP001221898">
    <property type="component" value="Unassembled WGS sequence"/>
</dbReference>
<dbReference type="EMBL" id="JAINUG010000006">
    <property type="protein sequence ID" value="KAJ8416366.1"/>
    <property type="molecule type" value="Genomic_DNA"/>
</dbReference>
<dbReference type="PANTHER" id="PTHR46927:SF1">
    <property type="entry name" value="THAP DOMAIN-CONTAINING PROTEIN 5"/>
    <property type="match status" value="1"/>
</dbReference>
<gene>
    <name evidence="13" type="ORF">AAFF_G00356540</name>
</gene>
<accession>A0AAD7X0B9</accession>
<dbReference type="GO" id="GO:0005634">
    <property type="term" value="C:nucleus"/>
    <property type="evidence" value="ECO:0007669"/>
    <property type="project" value="UniProtKB-SubCell"/>
</dbReference>
<evidence type="ECO:0000259" key="12">
    <source>
        <dbReference type="PROSITE" id="PS50950"/>
    </source>
</evidence>
<name>A0AAD7X0B9_9TELE</name>
<reference evidence="13" key="1">
    <citation type="journal article" date="2023" name="Science">
        <title>Genome structures resolve the early diversification of teleost fishes.</title>
        <authorList>
            <person name="Parey E."/>
            <person name="Louis A."/>
            <person name="Montfort J."/>
            <person name="Bouchez O."/>
            <person name="Roques C."/>
            <person name="Iampietro C."/>
            <person name="Lluch J."/>
            <person name="Castinel A."/>
            <person name="Donnadieu C."/>
            <person name="Desvignes T."/>
            <person name="Floi Bucao C."/>
            <person name="Jouanno E."/>
            <person name="Wen M."/>
            <person name="Mejri S."/>
            <person name="Dirks R."/>
            <person name="Jansen H."/>
            <person name="Henkel C."/>
            <person name="Chen W.J."/>
            <person name="Zahm M."/>
            <person name="Cabau C."/>
            <person name="Klopp C."/>
            <person name="Thompson A.W."/>
            <person name="Robinson-Rechavi M."/>
            <person name="Braasch I."/>
            <person name="Lecointre G."/>
            <person name="Bobe J."/>
            <person name="Postlethwait J.H."/>
            <person name="Berthelot C."/>
            <person name="Roest Crollius H."/>
            <person name="Guiguen Y."/>
        </authorList>
    </citation>
    <scope>NUCLEOTIDE SEQUENCE</scope>
    <source>
        <strain evidence="13">NC1722</strain>
    </source>
</reference>
<keyword evidence="4" id="KW-0862">Zinc</keyword>
<evidence type="ECO:0000256" key="10">
    <source>
        <dbReference type="SAM" id="Coils"/>
    </source>
</evidence>
<evidence type="ECO:0000256" key="7">
    <source>
        <dbReference type="ARBA" id="ARBA00023242"/>
    </source>
</evidence>
<evidence type="ECO:0000256" key="11">
    <source>
        <dbReference type="SAM" id="MobiDB-lite"/>
    </source>
</evidence>
<comment type="subcellular location">
    <subcellularLocation>
        <location evidence="1">Nucleus</location>
    </subcellularLocation>
</comment>
<feature type="compositionally biased region" description="Polar residues" evidence="11">
    <location>
        <begin position="215"/>
        <end position="227"/>
    </location>
</feature>
<evidence type="ECO:0000256" key="4">
    <source>
        <dbReference type="ARBA" id="ARBA00022833"/>
    </source>
</evidence>
<dbReference type="GO" id="GO:0008270">
    <property type="term" value="F:zinc ion binding"/>
    <property type="evidence" value="ECO:0007669"/>
    <property type="project" value="UniProtKB-KW"/>
</dbReference>
<dbReference type="PANTHER" id="PTHR46927">
    <property type="entry name" value="AGAP005574-PA"/>
    <property type="match status" value="1"/>
</dbReference>
<dbReference type="SUPFAM" id="SSF57716">
    <property type="entry name" value="Glucocorticoid receptor-like (DNA-binding domain)"/>
    <property type="match status" value="1"/>
</dbReference>
<dbReference type="GO" id="GO:0003677">
    <property type="term" value="F:DNA binding"/>
    <property type="evidence" value="ECO:0007669"/>
    <property type="project" value="UniProtKB-UniRule"/>
</dbReference>
<keyword evidence="5 10" id="KW-0175">Coiled coil</keyword>